<evidence type="ECO:0000313" key="6">
    <source>
        <dbReference type="EMBL" id="TDD03934.1"/>
    </source>
</evidence>
<dbReference type="GO" id="GO:0005615">
    <property type="term" value="C:extracellular space"/>
    <property type="evidence" value="ECO:0007669"/>
    <property type="project" value="TreeGrafter"/>
</dbReference>
<dbReference type="EMBL" id="SMKO01000050">
    <property type="protein sequence ID" value="TDD03934.1"/>
    <property type="molecule type" value="Genomic_DNA"/>
</dbReference>
<dbReference type="PROSITE" id="PS51470">
    <property type="entry name" value="FG_GAP"/>
    <property type="match status" value="3"/>
</dbReference>
<dbReference type="InterPro" id="IPR013519">
    <property type="entry name" value="Int_alpha_beta-p"/>
</dbReference>
<dbReference type="PRINTS" id="PR01185">
    <property type="entry name" value="INTEGRINA"/>
</dbReference>
<dbReference type="InterPro" id="IPR000413">
    <property type="entry name" value="Integrin_alpha"/>
</dbReference>
<comment type="caution">
    <text evidence="6">The sequence shown here is derived from an EMBL/GenBank/DDBJ whole genome shotgun (WGS) entry which is preliminary data.</text>
</comment>
<evidence type="ECO:0008006" key="8">
    <source>
        <dbReference type="Google" id="ProtNLM"/>
    </source>
</evidence>
<evidence type="ECO:0000256" key="5">
    <source>
        <dbReference type="SAM" id="SignalP"/>
    </source>
</evidence>
<dbReference type="PANTHER" id="PTHR23221:SF7">
    <property type="entry name" value="PHOSPHATIDYLINOSITOL-GLYCAN-SPECIFIC PHOSPHOLIPASE D"/>
    <property type="match status" value="1"/>
</dbReference>
<keyword evidence="1 5" id="KW-0732">Signal</keyword>
<reference evidence="6 7" key="1">
    <citation type="submission" date="2019-03" db="EMBL/GenBank/DDBJ databases">
        <title>Draft genome sequences of novel Actinobacteria.</title>
        <authorList>
            <person name="Sahin N."/>
            <person name="Ay H."/>
            <person name="Saygin H."/>
        </authorList>
    </citation>
    <scope>NUCLEOTIDE SEQUENCE [LARGE SCALE GENOMIC DNA]</scope>
    <source>
        <strain evidence="6 7">KC310</strain>
    </source>
</reference>
<accession>A0A4R4VNB7</accession>
<dbReference type="RefSeq" id="WP_132596756.1">
    <property type="nucleotide sequence ID" value="NZ_SMKO01000050.1"/>
</dbReference>
<dbReference type="GO" id="GO:0004621">
    <property type="term" value="F:glycosylphosphatidylinositol phospholipase D activity"/>
    <property type="evidence" value="ECO:0007669"/>
    <property type="project" value="TreeGrafter"/>
</dbReference>
<dbReference type="SUPFAM" id="SSF69318">
    <property type="entry name" value="Integrin alpha N-terminal domain"/>
    <property type="match status" value="1"/>
</dbReference>
<sequence length="459" mass="47318">MNAVLAACLVLPLAAGTAPATARSCGGQPLDFDADGRPDLAVAAPYDASRAGSVSVMYGSGETAKLVQDDAEPGDAFGSALAVGDFNGDRCADLAVGVSEEFAGERVPGGDGNGVVQIYDGSPEGLVTGRRLAPPKPSSDRFGAALAAGDLDGDGKDDLAVGSPSHRSGGAVTVYWMKGRKPYQITQKTRWVRQAARVTDQWGAALTTGDFDGDGKDELAVGAPADTLTEDGQGSATVIDVRAKRARLLTQSTPGIKGVAEKWDGFGASLATGDFNGDGKDDLAVGVPGEGLSANQRAMDYGDGTVDVLYGSRRGLRTDRTEAWSQNTLDGKPRYYDRLGASLTAGDFNGDGRDDLAIGVPGEKAVQVLAGRAAGGLTRKGNLLVKGKGRDFGASVTALPGWGDGYRQLTRRRPVYALVVAAPGQGLVMYAPGSRRPGLRLGKVRPLSEGSGLYGYTFG</sequence>
<protein>
    <recommendedName>
        <fullName evidence="8">VCBS repeat-containing protein</fullName>
    </recommendedName>
</protein>
<evidence type="ECO:0000256" key="4">
    <source>
        <dbReference type="ARBA" id="ARBA00023180"/>
    </source>
</evidence>
<dbReference type="InterPro" id="IPR028994">
    <property type="entry name" value="Integrin_alpha_N"/>
</dbReference>
<dbReference type="PANTHER" id="PTHR23221">
    <property type="entry name" value="GLYCOSYLPHOSPHATIDYLINOSITOL PHOSPHOLIPASE D"/>
    <property type="match status" value="1"/>
</dbReference>
<dbReference type="Proteomes" id="UP000295258">
    <property type="component" value="Unassembled WGS sequence"/>
</dbReference>
<evidence type="ECO:0000313" key="7">
    <source>
        <dbReference type="Proteomes" id="UP000295258"/>
    </source>
</evidence>
<dbReference type="GO" id="GO:0007155">
    <property type="term" value="P:cell adhesion"/>
    <property type="evidence" value="ECO:0007669"/>
    <property type="project" value="InterPro"/>
</dbReference>
<name>A0A4R4VNB7_9ACTN</name>
<organism evidence="6 7">
    <name type="scientific">Nonomuraea deserti</name>
    <dbReference type="NCBI Taxonomy" id="1848322"/>
    <lineage>
        <taxon>Bacteria</taxon>
        <taxon>Bacillati</taxon>
        <taxon>Actinomycetota</taxon>
        <taxon>Actinomycetes</taxon>
        <taxon>Streptosporangiales</taxon>
        <taxon>Streptosporangiaceae</taxon>
        <taxon>Nonomuraea</taxon>
    </lineage>
</organism>
<evidence type="ECO:0000256" key="3">
    <source>
        <dbReference type="ARBA" id="ARBA00022801"/>
    </source>
</evidence>
<keyword evidence="2" id="KW-0677">Repeat</keyword>
<keyword evidence="4" id="KW-0325">Glycoprotein</keyword>
<evidence type="ECO:0000256" key="1">
    <source>
        <dbReference type="ARBA" id="ARBA00022729"/>
    </source>
</evidence>
<gene>
    <name evidence="6" type="ORF">E1292_20040</name>
</gene>
<evidence type="ECO:0000256" key="2">
    <source>
        <dbReference type="ARBA" id="ARBA00022737"/>
    </source>
</evidence>
<keyword evidence="3" id="KW-0378">Hydrolase</keyword>
<dbReference type="SMART" id="SM00191">
    <property type="entry name" value="Int_alpha"/>
    <property type="match status" value="7"/>
</dbReference>
<dbReference type="GO" id="GO:0008305">
    <property type="term" value="C:integrin complex"/>
    <property type="evidence" value="ECO:0007669"/>
    <property type="project" value="InterPro"/>
</dbReference>
<feature type="chain" id="PRO_5038928544" description="VCBS repeat-containing protein" evidence="5">
    <location>
        <begin position="23"/>
        <end position="459"/>
    </location>
</feature>
<dbReference type="Gene3D" id="2.130.10.130">
    <property type="entry name" value="Integrin alpha, N-terminal"/>
    <property type="match status" value="3"/>
</dbReference>
<dbReference type="GO" id="GO:0031012">
    <property type="term" value="C:extracellular matrix"/>
    <property type="evidence" value="ECO:0007669"/>
    <property type="project" value="TreeGrafter"/>
</dbReference>
<dbReference type="Pfam" id="PF01839">
    <property type="entry name" value="FG-GAP"/>
    <property type="match status" value="6"/>
</dbReference>
<dbReference type="AlphaFoldDB" id="A0A4R4VNB7"/>
<dbReference type="InterPro" id="IPR013517">
    <property type="entry name" value="FG-GAP"/>
</dbReference>
<proteinExistence type="predicted"/>
<keyword evidence="7" id="KW-1185">Reference proteome</keyword>
<feature type="signal peptide" evidence="5">
    <location>
        <begin position="1"/>
        <end position="22"/>
    </location>
</feature>